<dbReference type="PANTHER" id="PTHR33376">
    <property type="match status" value="1"/>
</dbReference>
<dbReference type="Proteomes" id="UP001138793">
    <property type="component" value="Unassembled WGS sequence"/>
</dbReference>
<dbReference type="GO" id="GO:0055085">
    <property type="term" value="P:transmembrane transport"/>
    <property type="evidence" value="ECO:0007669"/>
    <property type="project" value="InterPro"/>
</dbReference>
<dbReference type="GO" id="GO:0030246">
    <property type="term" value="F:carbohydrate binding"/>
    <property type="evidence" value="ECO:0007669"/>
    <property type="project" value="TreeGrafter"/>
</dbReference>
<dbReference type="RefSeq" id="WP_149475034.1">
    <property type="nucleotide sequence ID" value="NZ_JAGGMB010000001.1"/>
</dbReference>
<keyword evidence="3" id="KW-1185">Reference proteome</keyword>
<sequence>MKNSKILFFLILITTILFLGACGGNSSATGVSGKEGASYDFKISYVTQTGHNWHAFAEKFRDELDTRSDGRMKLELFPAAQLGPEADMVQQLSTGSLDFALLTVPYLSTRFPEFDAWNMPFLFEDLEAGIIASETEPAQEMLGLLKEQGLKGVGYLHTGTHSLLLKGDPVKTLEDVKGKKLRFTGGASILDFWEDIGSSPIAMGLPEVYNALQTGVIEGVSVDTNALLSEKYHEISESYALTKHMVFGGVVTASLTNYDNMPEGDRKIIDEAMDASIEWGNEQLLINDVEDLNEVAELVNVVELDNRDEFVEQAKLVHEEYSGKNELIKEFIEAVKEQQ</sequence>
<dbReference type="GO" id="GO:0030288">
    <property type="term" value="C:outer membrane-bounded periplasmic space"/>
    <property type="evidence" value="ECO:0007669"/>
    <property type="project" value="InterPro"/>
</dbReference>
<dbReference type="PROSITE" id="PS51257">
    <property type="entry name" value="PROKAR_LIPOPROTEIN"/>
    <property type="match status" value="1"/>
</dbReference>
<dbReference type="PANTHER" id="PTHR33376:SF2">
    <property type="entry name" value="DICARBOXYLATE-BINDING PERIPLASMIC PROTEIN"/>
    <property type="match status" value="1"/>
</dbReference>
<comment type="caution">
    <text evidence="2">The sequence shown here is derived from an EMBL/GenBank/DDBJ whole genome shotgun (WGS) entry which is preliminary data.</text>
</comment>
<evidence type="ECO:0000256" key="1">
    <source>
        <dbReference type="ARBA" id="ARBA00022729"/>
    </source>
</evidence>
<dbReference type="InterPro" id="IPR004682">
    <property type="entry name" value="TRAP_DctP"/>
</dbReference>
<dbReference type="EMBL" id="JAGGMB010000001">
    <property type="protein sequence ID" value="MBP2076095.1"/>
    <property type="molecule type" value="Genomic_DNA"/>
</dbReference>
<gene>
    <name evidence="2" type="ORF">J2Z64_000306</name>
</gene>
<dbReference type="AlphaFoldDB" id="A0A9X0YNL1"/>
<dbReference type="InterPro" id="IPR018389">
    <property type="entry name" value="DctP_fam"/>
</dbReference>
<reference evidence="2" key="1">
    <citation type="submission" date="2021-03" db="EMBL/GenBank/DDBJ databases">
        <title>Genomic Encyclopedia of Type Strains, Phase IV (KMG-IV): sequencing the most valuable type-strain genomes for metagenomic binning, comparative biology and taxonomic classification.</title>
        <authorList>
            <person name="Goeker M."/>
        </authorList>
    </citation>
    <scope>NUCLEOTIDE SEQUENCE</scope>
    <source>
        <strain evidence="2">DSM 107338</strain>
    </source>
</reference>
<organism evidence="2 3">
    <name type="scientific">Oceanobacillus polygoni</name>
    <dbReference type="NCBI Taxonomy" id="1235259"/>
    <lineage>
        <taxon>Bacteria</taxon>
        <taxon>Bacillati</taxon>
        <taxon>Bacillota</taxon>
        <taxon>Bacilli</taxon>
        <taxon>Bacillales</taxon>
        <taxon>Bacillaceae</taxon>
        <taxon>Oceanobacillus</taxon>
    </lineage>
</organism>
<dbReference type="NCBIfam" id="NF037995">
    <property type="entry name" value="TRAP_S1"/>
    <property type="match status" value="1"/>
</dbReference>
<dbReference type="SUPFAM" id="SSF53850">
    <property type="entry name" value="Periplasmic binding protein-like II"/>
    <property type="match status" value="1"/>
</dbReference>
<dbReference type="Gene3D" id="3.40.190.170">
    <property type="entry name" value="Bacterial extracellular solute-binding protein, family 7"/>
    <property type="match status" value="1"/>
</dbReference>
<dbReference type="OrthoDB" id="9776801at2"/>
<keyword evidence="1" id="KW-0732">Signal</keyword>
<evidence type="ECO:0000313" key="3">
    <source>
        <dbReference type="Proteomes" id="UP001138793"/>
    </source>
</evidence>
<dbReference type="Pfam" id="PF03480">
    <property type="entry name" value="DctP"/>
    <property type="match status" value="1"/>
</dbReference>
<accession>A0A9X0YNL1</accession>
<evidence type="ECO:0000313" key="2">
    <source>
        <dbReference type="EMBL" id="MBP2076095.1"/>
    </source>
</evidence>
<proteinExistence type="predicted"/>
<name>A0A9X0YNL1_9BACI</name>
<dbReference type="PIRSF" id="PIRSF006470">
    <property type="entry name" value="DctB"/>
    <property type="match status" value="1"/>
</dbReference>
<dbReference type="CDD" id="cd13603">
    <property type="entry name" value="PBP2_TRAP_Siap_TeaA_like"/>
    <property type="match status" value="1"/>
</dbReference>
<protein>
    <submittedName>
        <fullName evidence="2">TRAP-type C4-dicarboxylate transport system substrate-binding protein</fullName>
    </submittedName>
</protein>
<dbReference type="InterPro" id="IPR038404">
    <property type="entry name" value="TRAP_DctP_sf"/>
</dbReference>